<proteinExistence type="predicted"/>
<dbReference type="Pfam" id="PF00561">
    <property type="entry name" value="Abhydrolase_1"/>
    <property type="match status" value="1"/>
</dbReference>
<dbReference type="PANTHER" id="PTHR43798">
    <property type="entry name" value="MONOACYLGLYCEROL LIPASE"/>
    <property type="match status" value="1"/>
</dbReference>
<dbReference type="GO" id="GO:0016020">
    <property type="term" value="C:membrane"/>
    <property type="evidence" value="ECO:0007669"/>
    <property type="project" value="TreeGrafter"/>
</dbReference>
<dbReference type="EMBL" id="SMKQ01000240">
    <property type="protein sequence ID" value="TDD34198.1"/>
    <property type="molecule type" value="Genomic_DNA"/>
</dbReference>
<dbReference type="PANTHER" id="PTHR43798:SF33">
    <property type="entry name" value="HYDROLASE, PUTATIVE (AFU_ORTHOLOGUE AFUA_2G14860)-RELATED"/>
    <property type="match status" value="1"/>
</dbReference>
<keyword evidence="3" id="KW-1185">Reference proteome</keyword>
<evidence type="ECO:0000313" key="2">
    <source>
        <dbReference type="EMBL" id="TDD34198.1"/>
    </source>
</evidence>
<evidence type="ECO:0000259" key="1">
    <source>
        <dbReference type="Pfam" id="PF00561"/>
    </source>
</evidence>
<protein>
    <submittedName>
        <fullName evidence="2">Alpha/beta fold hydrolase</fullName>
    </submittedName>
</protein>
<dbReference type="SUPFAM" id="SSF53474">
    <property type="entry name" value="alpha/beta-Hydrolases"/>
    <property type="match status" value="1"/>
</dbReference>
<dbReference type="InterPro" id="IPR000073">
    <property type="entry name" value="AB_hydrolase_1"/>
</dbReference>
<reference evidence="2 3" key="1">
    <citation type="submission" date="2019-03" db="EMBL/GenBank/DDBJ databases">
        <title>Draft genome sequences of novel Actinobacteria.</title>
        <authorList>
            <person name="Sahin N."/>
            <person name="Ay H."/>
            <person name="Saygin H."/>
        </authorList>
    </citation>
    <scope>NUCLEOTIDE SEQUENCE [LARGE SCALE GENOMIC DNA]</scope>
    <source>
        <strain evidence="2 3">CH32</strain>
    </source>
</reference>
<dbReference type="GO" id="GO:0016787">
    <property type="term" value="F:hydrolase activity"/>
    <property type="evidence" value="ECO:0007669"/>
    <property type="project" value="UniProtKB-KW"/>
</dbReference>
<dbReference type="AlphaFoldDB" id="A0A4R4XRV3"/>
<comment type="caution">
    <text evidence="2">The sequence shown here is derived from an EMBL/GenBank/DDBJ whole genome shotgun (WGS) entry which is preliminary data.</text>
</comment>
<dbReference type="Gene3D" id="3.40.50.1820">
    <property type="entry name" value="alpha/beta hydrolase"/>
    <property type="match status" value="1"/>
</dbReference>
<accession>A0A4R4XRV3</accession>
<evidence type="ECO:0000313" key="3">
    <source>
        <dbReference type="Proteomes" id="UP000295302"/>
    </source>
</evidence>
<gene>
    <name evidence="2" type="ORF">E1286_41195</name>
</gene>
<dbReference type="Proteomes" id="UP000295302">
    <property type="component" value="Unassembled WGS sequence"/>
</dbReference>
<dbReference type="OrthoDB" id="9804723at2"/>
<organism evidence="2 3">
    <name type="scientific">Nonomuraea terrae</name>
    <dbReference type="NCBI Taxonomy" id="2530383"/>
    <lineage>
        <taxon>Bacteria</taxon>
        <taxon>Bacillati</taxon>
        <taxon>Actinomycetota</taxon>
        <taxon>Actinomycetes</taxon>
        <taxon>Streptosporangiales</taxon>
        <taxon>Streptosporangiaceae</taxon>
        <taxon>Nonomuraea</taxon>
    </lineage>
</organism>
<dbReference type="InterPro" id="IPR050266">
    <property type="entry name" value="AB_hydrolase_sf"/>
</dbReference>
<dbReference type="InterPro" id="IPR029058">
    <property type="entry name" value="AB_hydrolase_fold"/>
</dbReference>
<feature type="domain" description="AB hydrolase-1" evidence="1">
    <location>
        <begin position="5"/>
        <end position="76"/>
    </location>
</feature>
<keyword evidence="2" id="KW-0378">Hydrolase</keyword>
<sequence length="206" mass="21847">MAAAHTVIAIDPLGLGASDAPRTPAAYTLERRAASVVAVLDDLGLDRAAFWGYSLGALTGYAVAACAPERLTRLVAGAFDPYGFMARVPAVLAALGLPADHDPYELVRGGALESAYQVAVIEAGDAAAHRANYEAFSREPGLADRLAASEVPTLMYAGTADHWHEPMRDYARSHGAEFFSVADADHATALRRPADVLPRVRDFLSR</sequence>
<name>A0A4R4XRV3_9ACTN</name>